<dbReference type="GO" id="GO:0032549">
    <property type="term" value="F:ribonucleoside binding"/>
    <property type="evidence" value="ECO:0007669"/>
    <property type="project" value="InterPro"/>
</dbReference>
<dbReference type="Gene3D" id="3.90.1800.10">
    <property type="entry name" value="RNA polymerase alpha subunit dimerisation domain"/>
    <property type="match status" value="1"/>
</dbReference>
<evidence type="ECO:0000256" key="5">
    <source>
        <dbReference type="ARBA" id="ARBA00022695"/>
    </source>
</evidence>
<feature type="domain" description="RNA polymerase Rpb2" evidence="15">
    <location>
        <begin position="280"/>
        <end position="348"/>
    </location>
</feature>
<dbReference type="Gene3D" id="2.30.150.10">
    <property type="entry name" value="DNA-directed RNA polymerase, beta subunit, external 1 domain"/>
    <property type="match status" value="1"/>
</dbReference>
<gene>
    <name evidence="9 16" type="primary">rpoB</name>
</gene>
<dbReference type="Gene3D" id="3.90.1110.10">
    <property type="entry name" value="RNA polymerase Rpb2, domain 2"/>
    <property type="match status" value="1"/>
</dbReference>
<dbReference type="InterPro" id="IPR014724">
    <property type="entry name" value="RNA_pol_RPB2_OB-fold"/>
</dbReference>
<dbReference type="InterPro" id="IPR010243">
    <property type="entry name" value="RNA_pol_bsu_bac"/>
</dbReference>
<protein>
    <recommendedName>
        <fullName evidence="9">DNA-directed RNA polymerase subunit beta</fullName>
        <ecNumber evidence="9">2.7.7.6</ecNumber>
    </recommendedName>
    <alternativeName>
        <fullName evidence="9">PEP</fullName>
    </alternativeName>
    <alternativeName>
        <fullName evidence="9">Plastid-encoded RNA polymerase subunit beta</fullName>
        <shortName evidence="9">RNA polymerase subunit beta</shortName>
    </alternativeName>
</protein>
<dbReference type="Pfam" id="PF00562">
    <property type="entry name" value="RNA_pol_Rpb2_6"/>
    <property type="match status" value="1"/>
</dbReference>
<dbReference type="InterPro" id="IPR037034">
    <property type="entry name" value="RNA_pol_Rpb2_2_sf"/>
</dbReference>
<keyword evidence="5 9" id="KW-0548">Nucleotidyltransferase</keyword>
<reference evidence="16" key="1">
    <citation type="journal article" date="2017" name="J. Phycol.">
        <title>Phylogenetic position of the coral symbiont Ostreobium (Ulvophyceae) inferred from chloroplast genome data.</title>
        <authorList>
            <person name="Verbruggen H."/>
            <person name="Marcelino V.R."/>
            <person name="Guiry M.D."/>
            <person name="Cremen M.C."/>
            <person name="Jackson C.J."/>
        </authorList>
    </citation>
    <scope>NUCLEOTIDE SEQUENCE</scope>
</reference>
<dbReference type="GO" id="GO:0003677">
    <property type="term" value="F:DNA binding"/>
    <property type="evidence" value="ECO:0007669"/>
    <property type="project" value="UniProtKB-UniRule"/>
</dbReference>
<dbReference type="PROSITE" id="PS01166">
    <property type="entry name" value="RNA_POL_BETA"/>
    <property type="match status" value="1"/>
</dbReference>
<dbReference type="InterPro" id="IPR042107">
    <property type="entry name" value="DNA-dir_RNA_pol_bsu_ext_1_sf"/>
</dbReference>
<accession>A0A1X9RPQ3</accession>
<sequence>MKIAYLVSHSSKNRLKYIFNHLSNSTELKWILVGTVPLLTRRGQFIINGTIRIVINQILRSPGIYISKEYISNENNKRLYHVDLISQRGAWLRVEIDKNKKLWLHTKSESRIPFFEFLKNIGFKEKFIIEYFYIDNINVHKSKNKYLKKKKFLDQTFFNPLTYSLGLIGRKRLNNKFGLLISSERLTLTPLDFLAIGDYLIQLTNNFGYFDDIDHLKNRRIRTIGDLILNQFQQGLIRFRNSFFEKKIKKNKKIHLNSLLDFKPINSAFREFFIGSQLSQFLDETNPLAELTHKRRLSALGSGGVNRETAGFEIRGIHPTHYGRICPIETPEGHNAGLVNSITMTTQINSDGFLETPYRLIYKGQIQDHKNPLFLTAEYEESRLIVFSDIPVCKFKFLKNQNLPILFNQDFQKFKVNEINFISVSSLQYISLATALIPFIEHDDANRALMGSNMQRQAIPLISLEQPLITTDAATRFIQDSKVVPICKKSGFIIYSSNKKISCYSILNFDKFKHINLFLLKIFSKNINFRKKNYSNFKTIFIKKKNFINKWNLKKNNKKNYFKNINLIDNKNLTNYYLEDLKKSNQDTCLFQKPIYSLYKWIQKGDLLADCGASLKGQLSLGKNMYVAYMAWEGYNFEDALIINQKLIDNSIYSSLHIEKFEIEIFHTQHGMEETTCETSAFGISKLINLNKNGIIKKGKWVTEGDILVCKVTPLPKKTLFYHEKLLYDILGTKKSFIKENSLRVPLGVFGRIIKIRYSKNFFTNELIKGESKKVQIYIAQKRSLKVGDKMSGRHGNKGIISKILPDQDMPFLLNGQSMDILLNPLGIPSRMNVGQIFEALLGFIGDTLNQKFKVFCFDEMYGYEASRSFTYYQLLKCCKKTEKNWLFSKQHPTKTLLCNGKTGEIFEQSIFVGKPYIMKLIHIVDDKIHARSTGPYSLITQQPLRGRTKNGGQRFGEMEVWALEGFGLAYILQELLTIKSDDLCGRNKIFETIFRIKPISFGTPESFKVVLRELQSLCLDIQILDVFL</sequence>
<dbReference type="Gene3D" id="3.90.1100.10">
    <property type="match status" value="1"/>
</dbReference>
<feature type="domain" description="RNA polymerase Rpb2" evidence="14">
    <location>
        <begin position="129"/>
        <end position="222"/>
    </location>
</feature>
<dbReference type="Pfam" id="PF04560">
    <property type="entry name" value="RNA_pol_Rpb2_7"/>
    <property type="match status" value="1"/>
</dbReference>
<dbReference type="SUPFAM" id="SSF64484">
    <property type="entry name" value="beta and beta-prime subunits of DNA dependent RNA-polymerase"/>
    <property type="match status" value="1"/>
</dbReference>
<evidence type="ECO:0000256" key="2">
    <source>
        <dbReference type="ARBA" id="ARBA00006835"/>
    </source>
</evidence>
<comment type="catalytic activity">
    <reaction evidence="8 9 11">
        <text>RNA(n) + a ribonucleoside 5'-triphosphate = RNA(n+1) + diphosphate</text>
        <dbReference type="Rhea" id="RHEA:21248"/>
        <dbReference type="Rhea" id="RHEA-COMP:14527"/>
        <dbReference type="Rhea" id="RHEA-COMP:17342"/>
        <dbReference type="ChEBI" id="CHEBI:33019"/>
        <dbReference type="ChEBI" id="CHEBI:61557"/>
        <dbReference type="ChEBI" id="CHEBI:140395"/>
        <dbReference type="EC" id="2.7.7.6"/>
    </reaction>
</comment>
<dbReference type="Gene3D" id="2.40.50.100">
    <property type="match status" value="2"/>
</dbReference>
<dbReference type="InterPro" id="IPR037033">
    <property type="entry name" value="DNA-dir_RNAP_su2_hyb_sf"/>
</dbReference>
<feature type="domain" description="RNA polymerase Rpb2" evidence="13">
    <location>
        <begin position="952"/>
        <end position="1025"/>
    </location>
</feature>
<evidence type="ECO:0000256" key="1">
    <source>
        <dbReference type="ARBA" id="ARBA00004026"/>
    </source>
</evidence>
<name>A0A1X9RPQ3_9CHLO</name>
<dbReference type="InterPro" id="IPR007645">
    <property type="entry name" value="RNA_pol_Rpb2_3"/>
</dbReference>
<evidence type="ECO:0000259" key="14">
    <source>
        <dbReference type="Pfam" id="PF04561"/>
    </source>
</evidence>
<keyword evidence="4 9" id="KW-0808">Transferase</keyword>
<dbReference type="Gene3D" id="2.40.50.150">
    <property type="match status" value="1"/>
</dbReference>
<dbReference type="Pfam" id="PF04565">
    <property type="entry name" value="RNA_pol_Rpb2_3"/>
    <property type="match status" value="1"/>
</dbReference>
<evidence type="ECO:0000259" key="15">
    <source>
        <dbReference type="Pfam" id="PF04565"/>
    </source>
</evidence>
<keyword evidence="16" id="KW-0150">Chloroplast</keyword>
<comment type="function">
    <text evidence="1 9 11">DNA-dependent RNA polymerase catalyzes the transcription of DNA into RNA using the four ribonucleoside triphosphates as substrates.</text>
</comment>
<organism evidence="16">
    <name type="scientific">Avrainvillea mazei</name>
    <dbReference type="NCBI Taxonomy" id="381412"/>
    <lineage>
        <taxon>Eukaryota</taxon>
        <taxon>Viridiplantae</taxon>
        <taxon>Chlorophyta</taxon>
        <taxon>core chlorophytes</taxon>
        <taxon>Ulvophyceae</taxon>
        <taxon>TCBD clade</taxon>
        <taxon>Bryopsidales</taxon>
        <taxon>Halimedineae</taxon>
        <taxon>Dichotomosiphonaceae</taxon>
        <taxon>Avrainvillea</taxon>
    </lineage>
</organism>
<feature type="domain" description="DNA-directed RNA polymerase subunit 2 hybrid-binding" evidence="12">
    <location>
        <begin position="569"/>
        <end position="950"/>
    </location>
</feature>
<dbReference type="EC" id="2.7.7.6" evidence="9"/>
<evidence type="ECO:0000256" key="10">
    <source>
        <dbReference type="RuleBase" id="RU000434"/>
    </source>
</evidence>
<evidence type="ECO:0000313" key="16">
    <source>
        <dbReference type="EMBL" id="ARQ82142.1"/>
    </source>
</evidence>
<evidence type="ECO:0000259" key="12">
    <source>
        <dbReference type="Pfam" id="PF00562"/>
    </source>
</evidence>
<proteinExistence type="inferred from homology"/>
<dbReference type="GO" id="GO:0000428">
    <property type="term" value="C:DNA-directed RNA polymerase complex"/>
    <property type="evidence" value="ECO:0007669"/>
    <property type="project" value="UniProtKB-KW"/>
</dbReference>
<dbReference type="GO" id="GO:0006351">
    <property type="term" value="P:DNA-templated transcription"/>
    <property type="evidence" value="ECO:0007669"/>
    <property type="project" value="UniProtKB-UniRule"/>
</dbReference>
<dbReference type="InterPro" id="IPR007641">
    <property type="entry name" value="RNA_pol_Rpb2_7"/>
</dbReference>
<dbReference type="GO" id="GO:0009507">
    <property type="term" value="C:chloroplast"/>
    <property type="evidence" value="ECO:0007669"/>
    <property type="project" value="UniProtKB-SubCell"/>
</dbReference>
<evidence type="ECO:0000256" key="3">
    <source>
        <dbReference type="ARBA" id="ARBA00022478"/>
    </source>
</evidence>
<evidence type="ECO:0000256" key="4">
    <source>
        <dbReference type="ARBA" id="ARBA00022679"/>
    </source>
</evidence>
<evidence type="ECO:0000256" key="9">
    <source>
        <dbReference type="HAMAP-Rule" id="MF_01321"/>
    </source>
</evidence>
<dbReference type="InterPro" id="IPR015712">
    <property type="entry name" value="DNA-dir_RNA_pol_su2"/>
</dbReference>
<dbReference type="EMBL" id="KY509313">
    <property type="protein sequence ID" value="ARQ82142.1"/>
    <property type="molecule type" value="Genomic_DNA"/>
</dbReference>
<keyword evidence="6 9" id="KW-0804">Transcription</keyword>
<comment type="subunit">
    <text evidence="7 9 11">In plastids the minimal PEP RNA polymerase catalytic core is composed of four subunits: alpha, beta, beta', and beta''. When a (nuclear-encoded) sigma factor is associated with the core the holoenzyme is formed, which can initiate transcription.</text>
</comment>
<comment type="similarity">
    <text evidence="2 9 10">Belongs to the RNA polymerase beta chain family.</text>
</comment>
<dbReference type="GO" id="GO:0003899">
    <property type="term" value="F:DNA-directed RNA polymerase activity"/>
    <property type="evidence" value="ECO:0007669"/>
    <property type="project" value="UniProtKB-UniRule"/>
</dbReference>
<dbReference type="Pfam" id="PF04561">
    <property type="entry name" value="RNA_pol_Rpb2_2"/>
    <property type="match status" value="1"/>
</dbReference>
<evidence type="ECO:0000256" key="7">
    <source>
        <dbReference type="ARBA" id="ARBA00026088"/>
    </source>
</evidence>
<keyword evidence="16" id="KW-0934">Plastid</keyword>
<dbReference type="CDD" id="cd00653">
    <property type="entry name" value="RNA_pol_B_RPB2"/>
    <property type="match status" value="1"/>
</dbReference>
<evidence type="ECO:0000259" key="13">
    <source>
        <dbReference type="Pfam" id="PF04560"/>
    </source>
</evidence>
<dbReference type="AlphaFoldDB" id="A0A1X9RPQ3"/>
<dbReference type="NCBIfam" id="NF001616">
    <property type="entry name" value="PRK00405.1"/>
    <property type="match status" value="1"/>
</dbReference>
<evidence type="ECO:0000256" key="11">
    <source>
        <dbReference type="RuleBase" id="RU363031"/>
    </source>
</evidence>
<dbReference type="InterPro" id="IPR007120">
    <property type="entry name" value="DNA-dir_RNAP_su2_dom"/>
</dbReference>
<dbReference type="PANTHER" id="PTHR20856">
    <property type="entry name" value="DNA-DIRECTED RNA POLYMERASE I SUBUNIT 2"/>
    <property type="match status" value="1"/>
</dbReference>
<dbReference type="Gene3D" id="2.40.270.10">
    <property type="entry name" value="DNA-directed RNA polymerase, subunit 2, domain 6"/>
    <property type="match status" value="1"/>
</dbReference>
<dbReference type="HAMAP" id="MF_01321">
    <property type="entry name" value="RNApol_bact_RpoB"/>
    <property type="match status" value="1"/>
</dbReference>
<dbReference type="InterPro" id="IPR007121">
    <property type="entry name" value="RNA_pol_bsu_CS"/>
</dbReference>
<keyword evidence="3 9" id="KW-0240">DNA-directed RNA polymerase</keyword>
<dbReference type="InterPro" id="IPR007642">
    <property type="entry name" value="RNA_pol_Rpb2_2"/>
</dbReference>
<comment type="subcellular location">
    <subcellularLocation>
        <location evidence="9">Plastid</location>
        <location evidence="9">Chloroplast</location>
    </subcellularLocation>
</comment>
<evidence type="ECO:0000256" key="8">
    <source>
        <dbReference type="ARBA" id="ARBA00048552"/>
    </source>
</evidence>
<evidence type="ECO:0000256" key="6">
    <source>
        <dbReference type="ARBA" id="ARBA00023163"/>
    </source>
</evidence>
<geneLocation type="chloroplast" evidence="16"/>